<keyword evidence="4" id="KW-1185">Reference proteome</keyword>
<gene>
    <name evidence="5" type="primary">LOC100215955</name>
</gene>
<reference evidence="5" key="2">
    <citation type="submission" date="2025-08" db="UniProtKB">
        <authorList>
            <consortium name="RefSeq"/>
        </authorList>
    </citation>
    <scope>IDENTIFICATION</scope>
</reference>
<dbReference type="GeneID" id="100215955"/>
<keyword evidence="1" id="KW-0443">Lipid metabolism</keyword>
<comment type="similarity">
    <text evidence="3">Belongs to the choline/ethanolamine kinase family.</text>
</comment>
<keyword evidence="1" id="KW-0444">Lipid biosynthesis</keyword>
<dbReference type="Gene3D" id="3.30.200.20">
    <property type="entry name" value="Phosphorylase Kinase, domain 1"/>
    <property type="match status" value="1"/>
</dbReference>
<dbReference type="Gene3D" id="3.90.1200.10">
    <property type="match status" value="1"/>
</dbReference>
<keyword evidence="5" id="KW-0808">Transferase</keyword>
<evidence type="ECO:0000313" key="4">
    <source>
        <dbReference type="Proteomes" id="UP001652625"/>
    </source>
</evidence>
<dbReference type="SUPFAM" id="SSF56112">
    <property type="entry name" value="Protein kinase-like (PK-like)"/>
    <property type="match status" value="1"/>
</dbReference>
<dbReference type="Proteomes" id="UP001652625">
    <property type="component" value="Chromosome 02"/>
</dbReference>
<keyword evidence="1" id="KW-0594">Phospholipid biosynthesis</keyword>
<organism evidence="4 5">
    <name type="scientific">Hydra vulgaris</name>
    <name type="common">Hydra</name>
    <name type="synonym">Hydra attenuata</name>
    <dbReference type="NCBI Taxonomy" id="6087"/>
    <lineage>
        <taxon>Eukaryota</taxon>
        <taxon>Metazoa</taxon>
        <taxon>Cnidaria</taxon>
        <taxon>Hydrozoa</taxon>
        <taxon>Hydroidolina</taxon>
        <taxon>Anthoathecata</taxon>
        <taxon>Aplanulata</taxon>
        <taxon>Hydridae</taxon>
        <taxon>Hydra</taxon>
    </lineage>
</organism>
<reference evidence="4" key="1">
    <citation type="submission" date="2025-05" db="UniProtKB">
        <authorList>
            <consortium name="RefSeq"/>
        </authorList>
    </citation>
    <scope>NUCLEOTIDE SEQUENCE [LARGE SCALE GENOMIC DNA]</scope>
</reference>
<evidence type="ECO:0000313" key="5">
    <source>
        <dbReference type="RefSeq" id="XP_065647468.1"/>
    </source>
</evidence>
<proteinExistence type="inferred from homology"/>
<dbReference type="Pfam" id="PF01633">
    <property type="entry name" value="Choline_kinase"/>
    <property type="match status" value="1"/>
</dbReference>
<dbReference type="RefSeq" id="XP_065647468.1">
    <property type="nucleotide sequence ID" value="XM_065791396.1"/>
</dbReference>
<evidence type="ECO:0000256" key="3">
    <source>
        <dbReference type="ARBA" id="ARBA00038211"/>
    </source>
</evidence>
<keyword evidence="5" id="KW-0418">Kinase</keyword>
<evidence type="ECO:0000256" key="1">
    <source>
        <dbReference type="ARBA" id="ARBA00023209"/>
    </source>
</evidence>
<dbReference type="PANTHER" id="PTHR22603:SF93">
    <property type="entry name" value="RE24176P"/>
    <property type="match status" value="1"/>
</dbReference>
<keyword evidence="2" id="KW-1208">Phospholipid metabolism</keyword>
<dbReference type="InterPro" id="IPR011009">
    <property type="entry name" value="Kinase-like_dom_sf"/>
</dbReference>
<dbReference type="PANTHER" id="PTHR22603">
    <property type="entry name" value="CHOLINE/ETHANOALAMINE KINASE"/>
    <property type="match status" value="1"/>
</dbReference>
<dbReference type="GO" id="GO:0016301">
    <property type="term" value="F:kinase activity"/>
    <property type="evidence" value="ECO:0007669"/>
    <property type="project" value="UniProtKB-KW"/>
</dbReference>
<name>A0ABM4BET0_HYDVU</name>
<protein>
    <submittedName>
        <fullName evidence="5">Choline kinase alpha isoform X2</fullName>
    </submittedName>
</protein>
<evidence type="ECO:0000256" key="2">
    <source>
        <dbReference type="ARBA" id="ARBA00023264"/>
    </source>
</evidence>
<sequence>MTRSRSSSVVSLSELKGDVEDKSLERAGDLIRLTKCEDADIISIAYKYCSKCLAGAWALCKPEKFTVNILNGGLTNYMYVCEVVDDVHFKSHEPRKVLLRIYGDIVDQKQRFYEGVIFTLLSERGIGPKTFGVFNSGRIEEFIPFRDLFTTELADPMISTLIAKRLAEFHSINLPLSKEPTFLWENIEKFIEICSEITFEEETKQERFEKLKKKINVHLEYKWLRKMLTDLNSPVVFSHNDLQEGNILYINTGDVNTDVKIVDYDYSSFNYRGFDFGNHFCEWMYEYKSHHENGFKVFNNGFPSRSQQELFAQQYIKTTNEILNSFSENKIDHQKFKYDLTPCSVEALLDEGNKFALASHFFWLLWSVIQARLSKIHFGYLEYAEVRLEAYITHKKQLGF</sequence>
<accession>A0ABM4BET0</accession>